<dbReference type="EMBL" id="CP104143">
    <property type="protein sequence ID" value="UWU12655.1"/>
    <property type="molecule type" value="Genomic_DNA"/>
</dbReference>
<keyword evidence="4" id="KW-1185">Reference proteome</keyword>
<dbReference type="EMBL" id="SMBH01000004">
    <property type="protein sequence ID" value="TCU17306.1"/>
    <property type="molecule type" value="Genomic_DNA"/>
</dbReference>
<gene>
    <name evidence="1" type="ORF">EV132_104332</name>
    <name evidence="2" type="ORF">N2599_10690</name>
</gene>
<proteinExistence type="predicted"/>
<dbReference type="Proteomes" id="UP001060123">
    <property type="component" value="Chromosome"/>
</dbReference>
<evidence type="ECO:0000313" key="2">
    <source>
        <dbReference type="EMBL" id="UWU12655.1"/>
    </source>
</evidence>
<name>A0A4R3QGM6_RHISU</name>
<reference evidence="1 3" key="1">
    <citation type="submission" date="2019-03" db="EMBL/GenBank/DDBJ databases">
        <title>Genomic Encyclopedia of Type Strains, Phase IV (KMG-V): Genome sequencing to study the core and pangenomes of soil and plant-associated prokaryotes.</title>
        <authorList>
            <person name="Whitman W."/>
        </authorList>
    </citation>
    <scope>NUCLEOTIDE SEQUENCE [LARGE SCALE GENOMIC DNA]</scope>
    <source>
        <strain evidence="1 3">Hc14</strain>
    </source>
</reference>
<evidence type="ECO:0000313" key="1">
    <source>
        <dbReference type="EMBL" id="TCU17306.1"/>
    </source>
</evidence>
<organism evidence="1 3">
    <name type="scientific">Rhizobium sullae</name>
    <name type="common">Rhizobium hedysari</name>
    <dbReference type="NCBI Taxonomy" id="50338"/>
    <lineage>
        <taxon>Bacteria</taxon>
        <taxon>Pseudomonadati</taxon>
        <taxon>Pseudomonadota</taxon>
        <taxon>Alphaproteobacteria</taxon>
        <taxon>Hyphomicrobiales</taxon>
        <taxon>Rhizobiaceae</taxon>
        <taxon>Rhizobium/Agrobacterium group</taxon>
        <taxon>Rhizobium</taxon>
    </lineage>
</organism>
<evidence type="ECO:0000313" key="3">
    <source>
        <dbReference type="Proteomes" id="UP000294576"/>
    </source>
</evidence>
<dbReference type="AlphaFoldDB" id="A0A4R3QGM6"/>
<evidence type="ECO:0000313" key="4">
    <source>
        <dbReference type="Proteomes" id="UP001060123"/>
    </source>
</evidence>
<accession>A0A4R3QGM6</accession>
<dbReference type="Proteomes" id="UP000294576">
    <property type="component" value="Unassembled WGS sequence"/>
</dbReference>
<reference evidence="2" key="2">
    <citation type="submission" date="2022-09" db="EMBL/GenBank/DDBJ databases">
        <title>Australian commercial rhizobial inoculants.</title>
        <authorList>
            <person name="Kohlmeier M.G."/>
            <person name="O'Hara G.W."/>
            <person name="Colombi E."/>
            <person name="Ramsay J.P."/>
            <person name="Terpolilli J."/>
        </authorList>
    </citation>
    <scope>NUCLEOTIDE SEQUENCE</scope>
    <source>
        <strain evidence="2">WSM1592</strain>
    </source>
</reference>
<sequence length="78" mass="8862">MRQVQPSLIERCLPHLCQNAAKLGKGWLKTPAFFVKTSQSRLLFLDLQGFWVAAGLMKPILCLAYRLSRFEPLKGVET</sequence>
<protein>
    <submittedName>
        <fullName evidence="1">Uncharacterized protein</fullName>
    </submittedName>
</protein>
<dbReference type="RefSeq" id="WP_132561580.1">
    <property type="nucleotide sequence ID" value="NZ_CP104143.1"/>
</dbReference>